<evidence type="ECO:0000256" key="5">
    <source>
        <dbReference type="ARBA" id="ARBA00023002"/>
    </source>
</evidence>
<evidence type="ECO:0000256" key="10">
    <source>
        <dbReference type="RuleBase" id="RU003691"/>
    </source>
</evidence>
<keyword evidence="3 8" id="KW-0274">FAD</keyword>
<dbReference type="SUPFAM" id="SSF55424">
    <property type="entry name" value="FAD/NAD-linked reductases, dimerisation (C-terminal) domain"/>
    <property type="match status" value="1"/>
</dbReference>
<evidence type="ECO:0000256" key="6">
    <source>
        <dbReference type="ARBA" id="ARBA00023157"/>
    </source>
</evidence>
<comment type="cofactor">
    <cofactor evidence="8">
        <name>FAD</name>
        <dbReference type="ChEBI" id="CHEBI:57692"/>
    </cofactor>
    <text evidence="8">Binds 1 FAD per subunit.</text>
</comment>
<dbReference type="HOGENOM" id="CLU_016755_1_2_0"/>
<evidence type="ECO:0000256" key="9">
    <source>
        <dbReference type="PIRSR" id="PIRSR000350-4"/>
    </source>
</evidence>
<evidence type="ECO:0000256" key="1">
    <source>
        <dbReference type="ARBA" id="ARBA00007532"/>
    </source>
</evidence>
<reference evidence="13 14" key="1">
    <citation type="journal article" date="2015" name="PeerJ">
        <title>First genomic representation of candidate bacterial phylum KSB3 points to enhanced environmental sensing as a trigger of wastewater bulking.</title>
        <authorList>
            <person name="Sekiguchi Y."/>
            <person name="Ohashi A."/>
            <person name="Parks D.H."/>
            <person name="Yamauchi T."/>
            <person name="Tyson G.W."/>
            <person name="Hugenholtz P."/>
        </authorList>
    </citation>
    <scope>NUCLEOTIDE SEQUENCE [LARGE SCALE GENOMIC DNA]</scope>
</reference>
<dbReference type="InterPro" id="IPR036188">
    <property type="entry name" value="FAD/NAD-bd_sf"/>
</dbReference>
<dbReference type="InterPro" id="IPR016156">
    <property type="entry name" value="FAD/NAD-linked_Rdtase_dimer_sf"/>
</dbReference>
<evidence type="ECO:0000256" key="4">
    <source>
        <dbReference type="ARBA" id="ARBA00022857"/>
    </source>
</evidence>
<feature type="binding site" evidence="8">
    <location>
        <position position="299"/>
    </location>
    <ligand>
        <name>FAD</name>
        <dbReference type="ChEBI" id="CHEBI:57692"/>
    </ligand>
</feature>
<dbReference type="Proteomes" id="UP000030661">
    <property type="component" value="Unassembled WGS sequence"/>
</dbReference>
<feature type="disulfide bond" description="Redox-active" evidence="9">
    <location>
        <begin position="42"/>
        <end position="47"/>
    </location>
</feature>
<comment type="similarity">
    <text evidence="1 10">Belongs to the class-I pyridine nucleotide-disulfide oxidoreductase family.</text>
</comment>
<protein>
    <submittedName>
        <fullName evidence="13">FAD-dependent pyridine nucleotide-disulfide oxidoreductase</fullName>
    </submittedName>
</protein>
<organism evidence="13 14">
    <name type="scientific">Vecturithrix granuli</name>
    <dbReference type="NCBI Taxonomy" id="1499967"/>
    <lineage>
        <taxon>Bacteria</taxon>
        <taxon>Candidatus Moduliflexota</taxon>
        <taxon>Candidatus Vecturitrichia</taxon>
        <taxon>Candidatus Vecturitrichales</taxon>
        <taxon>Candidatus Vecturitrichaceae</taxon>
        <taxon>Candidatus Vecturithrix</taxon>
    </lineage>
</organism>
<keyword evidence="5 10" id="KW-0560">Oxidoreductase</keyword>
<dbReference type="GO" id="GO:0003955">
    <property type="term" value="F:NAD(P)H dehydrogenase (quinone) activity"/>
    <property type="evidence" value="ECO:0007669"/>
    <property type="project" value="TreeGrafter"/>
</dbReference>
<dbReference type="Gene3D" id="3.50.50.60">
    <property type="entry name" value="FAD/NAD(P)-binding domain"/>
    <property type="match status" value="2"/>
</dbReference>
<keyword evidence="4" id="KW-0521">NADP</keyword>
<accession>A0A081BXM5</accession>
<evidence type="ECO:0000313" key="13">
    <source>
        <dbReference type="EMBL" id="GAK57080.1"/>
    </source>
</evidence>
<dbReference type="PRINTS" id="PR00411">
    <property type="entry name" value="PNDRDTASEI"/>
</dbReference>
<keyword evidence="7 10" id="KW-0676">Redox-active center</keyword>
<feature type="binding site" evidence="8">
    <location>
        <position position="259"/>
    </location>
    <ligand>
        <name>NAD(+)</name>
        <dbReference type="ChEBI" id="CHEBI:57540"/>
    </ligand>
</feature>
<sequence>MEKEYDMLIIGLGPAGMALAAMGTAMGLKVLAIEKHKIGGECLNCGCIPSKALLKTAVVRKTIQEIERYGLKKTEVPDPHKPFERVQCHLKYINEEKTVKMFDKVDLIMGSAAFVDAKTVEVDGKHYTARRIYIATGTKPLVPPIPGMNTVEYLTNENLFHLEEIPKSMFIIGGGAIGCEMTQAFSRLGCKVILAHMDPHLIPLADDEAAHVLEDELKKDGAEIYNSTAIQGVKQDGKEIVITTDKGEFRAEKLLVAAGRKVALEGLNLERAGVKYDKRGIISDDYGRTNVPNIWAVGDCNGKALFSHAAMHQGMLSLMSSVMPFLSPFKFKYSQYEVPWSVFTDPEVAQVGMTEKQLKDKGIKYEVVKSNYGDYGRTITEEKTVGFVKVMVSPWGKIYGASIVGEAASELIHEFILAMHKKIRLYDIMLMQHSFPTISLLNKRVSEQWMMKKMQNKKLQRVMQTLYRFFAPK</sequence>
<dbReference type="PANTHER" id="PTHR43014">
    <property type="entry name" value="MERCURIC REDUCTASE"/>
    <property type="match status" value="1"/>
</dbReference>
<feature type="domain" description="Pyridine nucleotide-disulphide oxidoreductase dimerisation" evidence="11">
    <location>
        <begin position="338"/>
        <end position="439"/>
    </location>
</feature>
<dbReference type="eggNOG" id="COG1249">
    <property type="taxonomic scope" value="Bacteria"/>
</dbReference>
<dbReference type="FunFam" id="3.30.390.30:FF:000001">
    <property type="entry name" value="Dihydrolipoyl dehydrogenase"/>
    <property type="match status" value="1"/>
</dbReference>
<feature type="binding site" evidence="8">
    <location>
        <begin position="173"/>
        <end position="180"/>
    </location>
    <ligand>
        <name>NAD(+)</name>
        <dbReference type="ChEBI" id="CHEBI:57540"/>
    </ligand>
</feature>
<evidence type="ECO:0000256" key="7">
    <source>
        <dbReference type="ARBA" id="ARBA00023284"/>
    </source>
</evidence>
<dbReference type="Gene3D" id="3.30.390.30">
    <property type="match status" value="1"/>
</dbReference>
<proteinExistence type="inferred from homology"/>
<dbReference type="GO" id="GO:0050660">
    <property type="term" value="F:flavin adenine dinucleotide binding"/>
    <property type="evidence" value="ECO:0007669"/>
    <property type="project" value="TreeGrafter"/>
</dbReference>
<dbReference type="EMBL" id="DF820465">
    <property type="protein sequence ID" value="GAK57080.1"/>
    <property type="molecule type" value="Genomic_DNA"/>
</dbReference>
<feature type="binding site" evidence="8">
    <location>
        <position position="51"/>
    </location>
    <ligand>
        <name>FAD</name>
        <dbReference type="ChEBI" id="CHEBI:57692"/>
    </ligand>
</feature>
<evidence type="ECO:0000259" key="11">
    <source>
        <dbReference type="Pfam" id="PF02852"/>
    </source>
</evidence>
<evidence type="ECO:0000256" key="8">
    <source>
        <dbReference type="PIRSR" id="PIRSR000350-3"/>
    </source>
</evidence>
<dbReference type="STRING" id="1499967.U27_04044"/>
<dbReference type="Pfam" id="PF07992">
    <property type="entry name" value="Pyr_redox_2"/>
    <property type="match status" value="1"/>
</dbReference>
<feature type="domain" description="FAD/NAD(P)-binding" evidence="12">
    <location>
        <begin position="5"/>
        <end position="314"/>
    </location>
</feature>
<evidence type="ECO:0000256" key="2">
    <source>
        <dbReference type="ARBA" id="ARBA00022630"/>
    </source>
</evidence>
<dbReference type="SUPFAM" id="SSF51905">
    <property type="entry name" value="FAD/NAD(P)-binding domain"/>
    <property type="match status" value="1"/>
</dbReference>
<dbReference type="InterPro" id="IPR023753">
    <property type="entry name" value="FAD/NAD-binding_dom"/>
</dbReference>
<evidence type="ECO:0000256" key="3">
    <source>
        <dbReference type="ARBA" id="ARBA00022827"/>
    </source>
</evidence>
<keyword evidence="6" id="KW-1015">Disulfide bond</keyword>
<dbReference type="InterPro" id="IPR001100">
    <property type="entry name" value="Pyr_nuc-diS_OxRdtase"/>
</dbReference>
<dbReference type="PRINTS" id="PR00368">
    <property type="entry name" value="FADPNR"/>
</dbReference>
<name>A0A081BXM5_VECG1</name>
<keyword evidence="14" id="KW-1185">Reference proteome</keyword>
<dbReference type="GO" id="GO:0016668">
    <property type="term" value="F:oxidoreductase activity, acting on a sulfur group of donors, NAD(P) as acceptor"/>
    <property type="evidence" value="ECO:0007669"/>
    <property type="project" value="InterPro"/>
</dbReference>
<keyword evidence="8" id="KW-0547">Nucleotide-binding</keyword>
<dbReference type="PROSITE" id="PS00076">
    <property type="entry name" value="PYRIDINE_REDOX_1"/>
    <property type="match status" value="1"/>
</dbReference>
<dbReference type="InterPro" id="IPR012999">
    <property type="entry name" value="Pyr_OxRdtase_I_AS"/>
</dbReference>
<dbReference type="Pfam" id="PF02852">
    <property type="entry name" value="Pyr_redox_dim"/>
    <property type="match status" value="1"/>
</dbReference>
<evidence type="ECO:0000259" key="12">
    <source>
        <dbReference type="Pfam" id="PF07992"/>
    </source>
</evidence>
<keyword evidence="8" id="KW-0520">NAD</keyword>
<dbReference type="PIRSF" id="PIRSF000350">
    <property type="entry name" value="Mercury_reductase_MerA"/>
    <property type="match status" value="1"/>
</dbReference>
<evidence type="ECO:0000313" key="14">
    <source>
        <dbReference type="Proteomes" id="UP000030661"/>
    </source>
</evidence>
<dbReference type="AlphaFoldDB" id="A0A081BXM5"/>
<dbReference type="PANTHER" id="PTHR43014:SF4">
    <property type="entry name" value="PYRIDINE NUCLEOTIDE-DISULFIDE OXIDOREDUCTASE RCLA-RELATED"/>
    <property type="match status" value="1"/>
</dbReference>
<dbReference type="InterPro" id="IPR004099">
    <property type="entry name" value="Pyr_nucl-diS_OxRdtase_dimer"/>
</dbReference>
<keyword evidence="2 10" id="KW-0285">Flavoprotein</keyword>
<gene>
    <name evidence="13" type="ORF">U27_04044</name>
</gene>